<dbReference type="EMBL" id="NBXE01000017">
    <property type="protein sequence ID" value="RFA28064.1"/>
    <property type="molecule type" value="Genomic_DNA"/>
</dbReference>
<organism evidence="1 2">
    <name type="scientific">Subtercola boreus</name>
    <dbReference type="NCBI Taxonomy" id="120213"/>
    <lineage>
        <taxon>Bacteria</taxon>
        <taxon>Bacillati</taxon>
        <taxon>Actinomycetota</taxon>
        <taxon>Actinomycetes</taxon>
        <taxon>Micrococcales</taxon>
        <taxon>Microbacteriaceae</taxon>
        <taxon>Subtercola</taxon>
    </lineage>
</organism>
<reference evidence="1 2" key="1">
    <citation type="submission" date="2017-04" db="EMBL/GenBank/DDBJ databases">
        <title>Comparative genome analysis of Subtercola boreus.</title>
        <authorList>
            <person name="Cho Y.-J."/>
            <person name="Cho A."/>
            <person name="Kim O.-S."/>
            <person name="Lee J.-I."/>
        </authorList>
    </citation>
    <scope>NUCLEOTIDE SEQUENCE [LARGE SCALE GENOMIC DNA]</scope>
    <source>
        <strain evidence="1 2">P28004</strain>
    </source>
</reference>
<accession>A0A3E0WF14</accession>
<dbReference type="OrthoDB" id="9797030at2"/>
<dbReference type="Proteomes" id="UP000257080">
    <property type="component" value="Unassembled WGS sequence"/>
</dbReference>
<protein>
    <recommendedName>
        <fullName evidence="3">Sel1 repeat family protein</fullName>
    </recommendedName>
</protein>
<dbReference type="AlphaFoldDB" id="A0A3E0WF14"/>
<gene>
    <name evidence="1" type="ORF">B7R25_04930</name>
</gene>
<evidence type="ECO:0000313" key="1">
    <source>
        <dbReference type="EMBL" id="RFA28064.1"/>
    </source>
</evidence>
<proteinExistence type="predicted"/>
<dbReference type="RefSeq" id="WP_116417860.1">
    <property type="nucleotide sequence ID" value="NZ_NBXC01000012.1"/>
</dbReference>
<evidence type="ECO:0000313" key="2">
    <source>
        <dbReference type="Proteomes" id="UP000257080"/>
    </source>
</evidence>
<evidence type="ECO:0008006" key="3">
    <source>
        <dbReference type="Google" id="ProtNLM"/>
    </source>
</evidence>
<name>A0A3E0WF14_9MICO</name>
<sequence length="90" mass="9699">MNSRPDFSTSLTTLLVAEDRGSPCAEQALIEFAQADPAAGRSLAAIEYSLALRYLDGEGVACDLGLAQRHFENAAVFGHPFPDALRWVDC</sequence>
<dbReference type="SUPFAM" id="SSF81901">
    <property type="entry name" value="HCP-like"/>
    <property type="match status" value="1"/>
</dbReference>
<comment type="caution">
    <text evidence="1">The sequence shown here is derived from an EMBL/GenBank/DDBJ whole genome shotgun (WGS) entry which is preliminary data.</text>
</comment>